<dbReference type="FunFam" id="3.40.50.720:FF:000084">
    <property type="entry name" value="Short-chain dehydrogenase reductase"/>
    <property type="match status" value="1"/>
</dbReference>
<keyword evidence="2 3" id="KW-0560">Oxidoreductase</keyword>
<dbReference type="GO" id="GO:0047936">
    <property type="term" value="F:glucose 1-dehydrogenase [NAD(P)+] activity"/>
    <property type="evidence" value="ECO:0007669"/>
    <property type="project" value="UniProtKB-EC"/>
</dbReference>
<dbReference type="Pfam" id="PF13561">
    <property type="entry name" value="adh_short_C2"/>
    <property type="match status" value="1"/>
</dbReference>
<gene>
    <name evidence="3" type="ORF">ABK905_06355</name>
</gene>
<dbReference type="Gene3D" id="3.40.50.720">
    <property type="entry name" value="NAD(P)-binding Rossmann-like Domain"/>
    <property type="match status" value="1"/>
</dbReference>
<dbReference type="PANTHER" id="PTHR43639:SF1">
    <property type="entry name" value="SHORT-CHAIN DEHYDROGENASE_REDUCTASE FAMILY PROTEIN"/>
    <property type="match status" value="1"/>
</dbReference>
<dbReference type="InterPro" id="IPR020904">
    <property type="entry name" value="Sc_DH/Rdtase_CS"/>
</dbReference>
<protein>
    <submittedName>
        <fullName evidence="3">Glucose 1-dehydrogenase</fullName>
        <ecNumber evidence="3">1.1.1.47</ecNumber>
    </submittedName>
</protein>
<dbReference type="EMBL" id="CP157947">
    <property type="protein sequence ID" value="XBS70739.1"/>
    <property type="molecule type" value="Genomic_DNA"/>
</dbReference>
<dbReference type="SUPFAM" id="SSF51735">
    <property type="entry name" value="NAD(P)-binding Rossmann-fold domains"/>
    <property type="match status" value="1"/>
</dbReference>
<accession>A0AAU7QCJ5</accession>
<dbReference type="AlphaFoldDB" id="A0AAU7QCJ5"/>
<evidence type="ECO:0000256" key="2">
    <source>
        <dbReference type="ARBA" id="ARBA00023002"/>
    </source>
</evidence>
<dbReference type="InterPro" id="IPR036291">
    <property type="entry name" value="NAD(P)-bd_dom_sf"/>
</dbReference>
<reference evidence="3" key="1">
    <citation type="submission" date="2024-06" db="EMBL/GenBank/DDBJ databases">
        <authorList>
            <person name="Coelho C."/>
            <person name="Bento M."/>
            <person name="Garcia E."/>
            <person name="Camelo A."/>
            <person name="Brandao I."/>
            <person name="Espirito Santo C."/>
            <person name="Trovao J."/>
            <person name="Verissimo A."/>
            <person name="Costa J."/>
            <person name="Tiago I."/>
        </authorList>
    </citation>
    <scope>NUCLEOTIDE SEQUENCE</scope>
    <source>
        <strain evidence="3">KWT182</strain>
    </source>
</reference>
<sequence length="249" mass="25417">MSDLTNKIAIVTGASKGIGAGIAKAFAAAGASVVVNYASSQEGADRVVAEILAGGGKAVAIQGDVAKSADVRRLFLSAKEAFGAPDILVNNAGVFQFDAIEEATEAEFHREFNINVLGTFLAVQEALKYFGPQGGSIINISSVVSANPTANTAIYSATKGAIDTLTLALARELGPRQIRVNAIAPGGVATEGVASVGVLGSEFEKAMVAQTPLGRFGQPIDIAKVALFLASDDAAWVTGERIAVSGGWH</sequence>
<organism evidence="3">
    <name type="scientific">Acerihabitans sp. KWT182</name>
    <dbReference type="NCBI Taxonomy" id="3157919"/>
    <lineage>
        <taxon>Bacteria</taxon>
        <taxon>Pseudomonadati</taxon>
        <taxon>Pseudomonadota</taxon>
        <taxon>Gammaproteobacteria</taxon>
        <taxon>Enterobacterales</taxon>
        <taxon>Pectobacteriaceae</taxon>
        <taxon>Acerihabitans</taxon>
    </lineage>
</organism>
<evidence type="ECO:0000313" key="3">
    <source>
        <dbReference type="EMBL" id="XBS70739.1"/>
    </source>
</evidence>
<proteinExistence type="inferred from homology"/>
<dbReference type="PRINTS" id="PR00080">
    <property type="entry name" value="SDRFAMILY"/>
</dbReference>
<dbReference type="PRINTS" id="PR00081">
    <property type="entry name" value="GDHRDH"/>
</dbReference>
<dbReference type="InterPro" id="IPR002347">
    <property type="entry name" value="SDR_fam"/>
</dbReference>
<comment type="similarity">
    <text evidence="1">Belongs to the short-chain dehydrogenases/reductases (SDR) family.</text>
</comment>
<dbReference type="NCBIfam" id="NF005559">
    <property type="entry name" value="PRK07231.1"/>
    <property type="match status" value="1"/>
</dbReference>
<name>A0AAU7QCJ5_9GAMM</name>
<dbReference type="PROSITE" id="PS00061">
    <property type="entry name" value="ADH_SHORT"/>
    <property type="match status" value="1"/>
</dbReference>
<evidence type="ECO:0000256" key="1">
    <source>
        <dbReference type="ARBA" id="ARBA00006484"/>
    </source>
</evidence>
<dbReference type="PANTHER" id="PTHR43639">
    <property type="entry name" value="OXIDOREDUCTASE, SHORT-CHAIN DEHYDROGENASE/REDUCTASE FAMILY (AFU_ORTHOLOGUE AFUA_5G02870)"/>
    <property type="match status" value="1"/>
</dbReference>
<dbReference type="EC" id="1.1.1.47" evidence="3"/>